<dbReference type="Pfam" id="PF00474">
    <property type="entry name" value="SSF"/>
    <property type="match status" value="1"/>
</dbReference>
<feature type="transmembrane region" description="Helical" evidence="8">
    <location>
        <begin position="409"/>
        <end position="430"/>
    </location>
</feature>
<dbReference type="InterPro" id="IPR038377">
    <property type="entry name" value="Na/Glc_symporter_sf"/>
</dbReference>
<feature type="transmembrane region" description="Helical" evidence="8">
    <location>
        <begin position="264"/>
        <end position="286"/>
    </location>
</feature>
<evidence type="ECO:0000256" key="7">
    <source>
        <dbReference type="SAM" id="MobiDB-lite"/>
    </source>
</evidence>
<feature type="transmembrane region" description="Helical" evidence="8">
    <location>
        <begin position="65"/>
        <end position="94"/>
    </location>
</feature>
<dbReference type="PANTHER" id="PTHR46154:SF1">
    <property type="entry name" value="ACTIVE TRANSPORTER, PUTATIVE (AFU_ORTHOLOGUE AFUA_1G17570)-RELATED"/>
    <property type="match status" value="1"/>
</dbReference>
<evidence type="ECO:0000256" key="4">
    <source>
        <dbReference type="ARBA" id="ARBA00022989"/>
    </source>
</evidence>
<evidence type="ECO:0000256" key="2">
    <source>
        <dbReference type="ARBA" id="ARBA00006434"/>
    </source>
</evidence>
<dbReference type="PANTHER" id="PTHR46154">
    <property type="match status" value="1"/>
</dbReference>
<feature type="transmembrane region" description="Helical" evidence="8">
    <location>
        <begin position="566"/>
        <end position="585"/>
    </location>
</feature>
<evidence type="ECO:0000256" key="3">
    <source>
        <dbReference type="ARBA" id="ARBA00022692"/>
    </source>
</evidence>
<feature type="transmembrane region" description="Helical" evidence="8">
    <location>
        <begin position="348"/>
        <end position="370"/>
    </location>
</feature>
<feature type="transmembrane region" description="Helical" evidence="8">
    <location>
        <begin position="100"/>
        <end position="120"/>
    </location>
</feature>
<feature type="transmembrane region" description="Helical" evidence="8">
    <location>
        <begin position="465"/>
        <end position="489"/>
    </location>
</feature>
<dbReference type="EMBL" id="JADCTT010000018">
    <property type="protein sequence ID" value="KAF9743127.1"/>
    <property type="molecule type" value="Genomic_DNA"/>
</dbReference>
<dbReference type="Gene3D" id="1.20.1730.10">
    <property type="entry name" value="Sodium/glucose cotransporter"/>
    <property type="match status" value="1"/>
</dbReference>
<evidence type="ECO:0000256" key="1">
    <source>
        <dbReference type="ARBA" id="ARBA00004141"/>
    </source>
</evidence>
<feature type="transmembrane region" description="Helical" evidence="8">
    <location>
        <begin position="141"/>
        <end position="163"/>
    </location>
</feature>
<evidence type="ECO:0008006" key="11">
    <source>
        <dbReference type="Google" id="ProtNLM"/>
    </source>
</evidence>
<keyword evidence="3 8" id="KW-0812">Transmembrane</keyword>
<accession>A0A8H7K166</accession>
<feature type="transmembrane region" description="Helical" evidence="8">
    <location>
        <begin position="20"/>
        <end position="44"/>
    </location>
</feature>
<protein>
    <recommendedName>
        <fullName evidence="11">Urea active transporter</fullName>
    </recommendedName>
</protein>
<keyword evidence="4 8" id="KW-1133">Transmembrane helix</keyword>
<evidence type="ECO:0000256" key="6">
    <source>
        <dbReference type="ARBA" id="ARBA00023242"/>
    </source>
</evidence>
<feature type="transmembrane region" description="Helical" evidence="8">
    <location>
        <begin position="307"/>
        <end position="328"/>
    </location>
</feature>
<feature type="transmembrane region" description="Helical" evidence="8">
    <location>
        <begin position="169"/>
        <end position="194"/>
    </location>
</feature>
<feature type="region of interest" description="Disordered" evidence="7">
    <location>
        <begin position="518"/>
        <end position="550"/>
    </location>
</feature>
<dbReference type="InterPro" id="IPR021858">
    <property type="entry name" value="Fun_TF"/>
</dbReference>
<feature type="transmembrane region" description="Helical" evidence="8">
    <location>
        <begin position="377"/>
        <end position="397"/>
    </location>
</feature>
<sequence>MATLVRAEDEGVIASPLPQVVGYVLVVVVGLLFAFVMIGITALLKRTQGEDNSKIETFMVADRKVGTGLVASAVVSSWLWSTALLSCVLVTYSYGVSGAFWYGAGCSPMIAAFAYLGIICKKRIPEAHTVLEVIRLRYGTLAHISFGFLAVVNNLFNTINMILGASSVITFLTGMHIMSSTFLVPVGVVLYTLFGGIKATFLTDYIHTTIIVILCLYLTIKTFQHESVGSIGGLYDLVVAAQDEHKIAGNYQESILTMTSKEGINFAIILLVSNFGCVIMDTGYFIKAFAASPSSVVPGYIAGSISYFSIPWCLGTVLGLVAIGLEGSPSFPTYPRVMTSEEVTTGLVLPYAAMAVAGTGGAVAVLLMTFMAITSTLSAQVIAVSSIFSFDFYRTYVNTEARSSDLIRWSRFGVVLFGIVSAGLTAACHYGGIDMAWTLYTIGIVVCPGTFPTVFAILWRRQSRVAAIGSSYLGIITGIAVWLGTAYRFGGRSLSLLRALHYLAYDWEALEEHKLAVTDDSESGGVSANEAEESPKNAGPRKQDSSISVVDKADADVQQRRWTRQAMIWAIATFLGHWVLWPLPIYAANYIFSKTFFTAWVVVSIIWLWASSITELEVYQYFINVAAPSIAGTFDTDFWLREIPQFCLADPAIWHAVTALGSLCRDYDFRSPDPASSNTFALNQHNAAISHLTKSRSMSSKADRWRTLVASTIFTCISVVQGSYEQARMHFQAGHKLYLQLQAEEQAFTAGRASKKMVRRDLPSMTPVTFQSIRSILIAFQIHEQKLDMAEVVGSPNHISAEDDSFGLWRTYTAPPTKLDPAFAPERSLAPMNIILATRASESLMWALVYFMGMHLAELTALHASGQLQLPSLAARQKLHLRCYKEIESTLHMFESALKSGEGDSVWSPVVKAQIGKAIQYLHIYKETIRLIFHKDPHEPNPLKRLRLLPGLCESIVNRAEHVLLMEAAGIGRGDGSVLIPSPALTNPLAFVVQCGFGYATRRRALNLLYQPRLDGIWDTVMSASLMQAALDLELNTSKAYWARKAAQGIALKPIASGTGVEEVETGAHPLFRLFAAVYGEKGHRWARIALRTWQEWIDGEPGRWINVNW</sequence>
<organism evidence="9 10">
    <name type="scientific">Bionectria ochroleuca</name>
    <name type="common">Gliocladium roseum</name>
    <dbReference type="NCBI Taxonomy" id="29856"/>
    <lineage>
        <taxon>Eukaryota</taxon>
        <taxon>Fungi</taxon>
        <taxon>Dikarya</taxon>
        <taxon>Ascomycota</taxon>
        <taxon>Pezizomycotina</taxon>
        <taxon>Sordariomycetes</taxon>
        <taxon>Hypocreomycetidae</taxon>
        <taxon>Hypocreales</taxon>
        <taxon>Bionectriaceae</taxon>
        <taxon>Clonostachys</taxon>
    </lineage>
</organism>
<feature type="transmembrane region" description="Helical" evidence="8">
    <location>
        <begin position="201"/>
        <end position="220"/>
    </location>
</feature>
<evidence type="ECO:0000313" key="10">
    <source>
        <dbReference type="Proteomes" id="UP000616885"/>
    </source>
</evidence>
<gene>
    <name evidence="9" type="ORF">IM811_006783</name>
</gene>
<keyword evidence="6" id="KW-0539">Nucleus</keyword>
<comment type="similarity">
    <text evidence="2">Belongs to the sodium:solute symporter (SSF) (TC 2.A.21) family.</text>
</comment>
<dbReference type="Proteomes" id="UP000616885">
    <property type="component" value="Unassembled WGS sequence"/>
</dbReference>
<dbReference type="GO" id="GO:0005886">
    <property type="term" value="C:plasma membrane"/>
    <property type="evidence" value="ECO:0007669"/>
    <property type="project" value="TreeGrafter"/>
</dbReference>
<evidence type="ECO:0000256" key="8">
    <source>
        <dbReference type="SAM" id="Phobius"/>
    </source>
</evidence>
<dbReference type="InterPro" id="IPR031155">
    <property type="entry name" value="DUR"/>
</dbReference>
<evidence type="ECO:0000256" key="5">
    <source>
        <dbReference type="ARBA" id="ARBA00023136"/>
    </source>
</evidence>
<dbReference type="PROSITE" id="PS50283">
    <property type="entry name" value="NA_SOLUT_SYMP_3"/>
    <property type="match status" value="1"/>
</dbReference>
<proteinExistence type="inferred from homology"/>
<comment type="subcellular location">
    <subcellularLocation>
        <location evidence="1">Membrane</location>
        <topology evidence="1">Multi-pass membrane protein</topology>
    </subcellularLocation>
</comment>
<dbReference type="AlphaFoldDB" id="A0A8H7K166"/>
<dbReference type="Pfam" id="PF11951">
    <property type="entry name" value="Fungal_trans_2"/>
    <property type="match status" value="1"/>
</dbReference>
<dbReference type="GO" id="GO:0015204">
    <property type="term" value="F:urea transmembrane transporter activity"/>
    <property type="evidence" value="ECO:0007669"/>
    <property type="project" value="InterPro"/>
</dbReference>
<dbReference type="CDD" id="cd11476">
    <property type="entry name" value="SLC5sbd_DUR3"/>
    <property type="match status" value="1"/>
</dbReference>
<feature type="transmembrane region" description="Helical" evidence="8">
    <location>
        <begin position="591"/>
        <end position="610"/>
    </location>
</feature>
<name>A0A8H7K166_BIOOC</name>
<feature type="transmembrane region" description="Helical" evidence="8">
    <location>
        <begin position="437"/>
        <end position="459"/>
    </location>
</feature>
<comment type="caution">
    <text evidence="9">The sequence shown here is derived from an EMBL/GenBank/DDBJ whole genome shotgun (WGS) entry which is preliminary data.</text>
</comment>
<reference evidence="9" key="1">
    <citation type="submission" date="2020-10" db="EMBL/GenBank/DDBJ databases">
        <title>High-Quality Genome Resource of Clonostachys rosea strain S41 by Oxford Nanopore Long-Read Sequencing.</title>
        <authorList>
            <person name="Wang H."/>
        </authorList>
    </citation>
    <scope>NUCLEOTIDE SEQUENCE</scope>
    <source>
        <strain evidence="9">S41</strain>
    </source>
</reference>
<evidence type="ECO:0000313" key="9">
    <source>
        <dbReference type="EMBL" id="KAF9743127.1"/>
    </source>
</evidence>
<keyword evidence="5 8" id="KW-0472">Membrane</keyword>
<dbReference type="InterPro" id="IPR001734">
    <property type="entry name" value="Na/solute_symporter"/>
</dbReference>